<dbReference type="PANTHER" id="PTHR30399:SF1">
    <property type="entry name" value="UTP PYROPHOSPHATASE"/>
    <property type="match status" value="1"/>
</dbReference>
<dbReference type="PANTHER" id="PTHR30399">
    <property type="entry name" value="UNCHARACTERIZED PROTEIN YGJP"/>
    <property type="match status" value="1"/>
</dbReference>
<evidence type="ECO:0000259" key="1">
    <source>
        <dbReference type="Pfam" id="PF01863"/>
    </source>
</evidence>
<protein>
    <submittedName>
        <fullName evidence="2">SprT family zinc-dependent metalloprotease</fullName>
    </submittedName>
</protein>
<dbReference type="InterPro" id="IPR002725">
    <property type="entry name" value="YgjP-like_metallopeptidase"/>
</dbReference>
<evidence type="ECO:0000313" key="2">
    <source>
        <dbReference type="EMBL" id="MCY6485026.1"/>
    </source>
</evidence>
<sequence length="233" mass="28228">MKVNYGEKEIEFQVKYKKRKTLKISIKPNLAVEVSAPLRTKDEVIKEIILKRATWILKQKEHFEKILPGFTPRYYESGESHMYLGRQYMLKVIAAKKNHVELKERYIYIYTIHKHNREYNEKLLYKWYRNQAEKKFGELFEECFEKLRKYGIKKPTWSIRKMKARWGSYHPKKNHVLLNLELIRASSYCIEHVIVHELCHVKHPNHSKQFYGLMDLVMPDWQGRKEKLESTVI</sequence>
<dbReference type="Pfam" id="PF01863">
    <property type="entry name" value="YgjP-like"/>
    <property type="match status" value="1"/>
</dbReference>
<keyword evidence="2" id="KW-0482">Metalloprotease</keyword>
<proteinExistence type="predicted"/>
<dbReference type="InterPro" id="IPR053136">
    <property type="entry name" value="UTP_pyrophosphatase-like"/>
</dbReference>
<dbReference type="GO" id="GO:0008237">
    <property type="term" value="F:metallopeptidase activity"/>
    <property type="evidence" value="ECO:0007669"/>
    <property type="project" value="UniProtKB-KW"/>
</dbReference>
<accession>A0ABT4D1A3</accession>
<keyword evidence="2" id="KW-0645">Protease</keyword>
<dbReference type="CDD" id="cd07344">
    <property type="entry name" value="M48_yhfN_like"/>
    <property type="match status" value="1"/>
</dbReference>
<keyword evidence="2" id="KW-0378">Hydrolase</keyword>
<dbReference type="Gene3D" id="3.30.2010.10">
    <property type="entry name" value="Metalloproteases ('zincins'), catalytic domain"/>
    <property type="match status" value="1"/>
</dbReference>
<dbReference type="RefSeq" id="WP_268041351.1">
    <property type="nucleotide sequence ID" value="NZ_JAPQER010000005.1"/>
</dbReference>
<keyword evidence="3" id="KW-1185">Reference proteome</keyword>
<gene>
    <name evidence="2" type="ORF">OW763_11810</name>
</gene>
<organism evidence="2 3">
    <name type="scientific">Clostridium aestuarii</name>
    <dbReference type="NCBI Taxonomy" id="338193"/>
    <lineage>
        <taxon>Bacteria</taxon>
        <taxon>Bacillati</taxon>
        <taxon>Bacillota</taxon>
        <taxon>Clostridia</taxon>
        <taxon>Eubacteriales</taxon>
        <taxon>Clostridiaceae</taxon>
        <taxon>Clostridium</taxon>
    </lineage>
</organism>
<feature type="domain" description="YgjP-like metallopeptidase" evidence="1">
    <location>
        <begin position="20"/>
        <end position="230"/>
    </location>
</feature>
<evidence type="ECO:0000313" key="3">
    <source>
        <dbReference type="Proteomes" id="UP001078443"/>
    </source>
</evidence>
<reference evidence="2" key="1">
    <citation type="submission" date="2022-12" db="EMBL/GenBank/DDBJ databases">
        <authorList>
            <person name="Wang J."/>
        </authorList>
    </citation>
    <scope>NUCLEOTIDE SEQUENCE</scope>
    <source>
        <strain evidence="2">HY-45-18</strain>
    </source>
</reference>
<comment type="caution">
    <text evidence="2">The sequence shown here is derived from an EMBL/GenBank/DDBJ whole genome shotgun (WGS) entry which is preliminary data.</text>
</comment>
<dbReference type="Proteomes" id="UP001078443">
    <property type="component" value="Unassembled WGS sequence"/>
</dbReference>
<dbReference type="EMBL" id="JAPQER010000005">
    <property type="protein sequence ID" value="MCY6485026.1"/>
    <property type="molecule type" value="Genomic_DNA"/>
</dbReference>
<name>A0ABT4D1A3_9CLOT</name>